<evidence type="ECO:0000256" key="1">
    <source>
        <dbReference type="ARBA" id="ARBA00000213"/>
    </source>
</evidence>
<dbReference type="SMART" id="SM00398">
    <property type="entry name" value="HMG"/>
    <property type="match status" value="2"/>
</dbReference>
<evidence type="ECO:0000256" key="10">
    <source>
        <dbReference type="SAM" id="MobiDB-lite"/>
    </source>
</evidence>
<feature type="region of interest" description="Disordered" evidence="10">
    <location>
        <begin position="295"/>
        <end position="320"/>
    </location>
</feature>
<evidence type="ECO:0000259" key="13">
    <source>
        <dbReference type="PROSITE" id="PS52039"/>
    </source>
</evidence>
<dbReference type="InterPro" id="IPR036910">
    <property type="entry name" value="HMG_box_dom_sf"/>
</dbReference>
<keyword evidence="7 9" id="KW-0238">DNA-binding</keyword>
<dbReference type="PRINTS" id="PR00417">
    <property type="entry name" value="PRTPISMRASEI"/>
</dbReference>
<evidence type="ECO:0000256" key="2">
    <source>
        <dbReference type="ARBA" id="ARBA00009446"/>
    </source>
</evidence>
<evidence type="ECO:0000259" key="12">
    <source>
        <dbReference type="PROSITE" id="PS50880"/>
    </source>
</evidence>
<dbReference type="NCBIfam" id="TIGR01051">
    <property type="entry name" value="topA_bact"/>
    <property type="match status" value="1"/>
</dbReference>
<comment type="similarity">
    <text evidence="2">Belongs to the type IA topoisomerase family.</text>
</comment>
<feature type="domain" description="HMG box" evidence="11">
    <location>
        <begin position="994"/>
        <end position="1060"/>
    </location>
</feature>
<organism evidence="14">
    <name type="scientific">Tetraselmis sp. GSL018</name>
    <dbReference type="NCBI Taxonomy" id="582737"/>
    <lineage>
        <taxon>Eukaryota</taxon>
        <taxon>Viridiplantae</taxon>
        <taxon>Chlorophyta</taxon>
        <taxon>core chlorophytes</taxon>
        <taxon>Chlorodendrophyceae</taxon>
        <taxon>Chlorodendrales</taxon>
        <taxon>Chlorodendraceae</taxon>
        <taxon>Tetraselmis</taxon>
    </lineage>
</organism>
<dbReference type="InterPro" id="IPR006171">
    <property type="entry name" value="TOPRIM_dom"/>
</dbReference>
<feature type="DNA-binding region" description="HMG box" evidence="9">
    <location>
        <begin position="882"/>
        <end position="937"/>
    </location>
</feature>
<evidence type="ECO:0000256" key="5">
    <source>
        <dbReference type="ARBA" id="ARBA00022842"/>
    </source>
</evidence>
<dbReference type="SMART" id="SM00437">
    <property type="entry name" value="TOP1Ac"/>
    <property type="match status" value="1"/>
</dbReference>
<name>A0A061RF57_9CHLO</name>
<gene>
    <name evidence="14" type="primary">TOPA</name>
    <name evidence="14" type="ORF">TSPGSL018_6343</name>
</gene>
<accession>A0A061RF57</accession>
<dbReference type="Gene3D" id="3.40.50.140">
    <property type="match status" value="1"/>
</dbReference>
<dbReference type="PANTHER" id="PTHR42785">
    <property type="entry name" value="DNA TOPOISOMERASE, TYPE IA, CORE"/>
    <property type="match status" value="1"/>
</dbReference>
<dbReference type="Gene3D" id="1.10.460.10">
    <property type="entry name" value="Topoisomerase I, domain 2"/>
    <property type="match status" value="1"/>
</dbReference>
<dbReference type="GO" id="GO:0006265">
    <property type="term" value="P:DNA topological change"/>
    <property type="evidence" value="ECO:0007669"/>
    <property type="project" value="InterPro"/>
</dbReference>
<dbReference type="GO" id="GO:0003677">
    <property type="term" value="F:DNA binding"/>
    <property type="evidence" value="ECO:0007669"/>
    <property type="project" value="UniProtKB-UniRule"/>
</dbReference>
<dbReference type="PROSITE" id="PS50880">
    <property type="entry name" value="TOPRIM"/>
    <property type="match status" value="1"/>
</dbReference>
<dbReference type="InterPro" id="IPR023405">
    <property type="entry name" value="Topo_IA_core_domain"/>
</dbReference>
<dbReference type="InterPro" id="IPR009071">
    <property type="entry name" value="HMG_box_dom"/>
</dbReference>
<dbReference type="InterPro" id="IPR013824">
    <property type="entry name" value="Topo_IA_cen_sub1"/>
</dbReference>
<feature type="compositionally biased region" description="Low complexity" evidence="10">
    <location>
        <begin position="862"/>
        <end position="876"/>
    </location>
</feature>
<dbReference type="InterPro" id="IPR000380">
    <property type="entry name" value="Topo_IA"/>
</dbReference>
<evidence type="ECO:0000259" key="11">
    <source>
        <dbReference type="PROSITE" id="PS50118"/>
    </source>
</evidence>
<keyword evidence="5" id="KW-0460">Magnesium</keyword>
<dbReference type="InterPro" id="IPR034149">
    <property type="entry name" value="TOPRIM_TopoI"/>
</dbReference>
<dbReference type="HAMAP" id="MF_00952">
    <property type="entry name" value="Topoisom_1_prok"/>
    <property type="match status" value="1"/>
</dbReference>
<evidence type="ECO:0000313" key="14">
    <source>
        <dbReference type="EMBL" id="JAC69449.1"/>
    </source>
</evidence>
<dbReference type="Pfam" id="PF13368">
    <property type="entry name" value="Toprim_C_rpt"/>
    <property type="match status" value="2"/>
</dbReference>
<dbReference type="SUPFAM" id="SSF47095">
    <property type="entry name" value="HMG-box"/>
    <property type="match status" value="2"/>
</dbReference>
<evidence type="ECO:0000256" key="4">
    <source>
        <dbReference type="ARBA" id="ARBA00022723"/>
    </source>
</evidence>
<evidence type="ECO:0000256" key="6">
    <source>
        <dbReference type="ARBA" id="ARBA00023029"/>
    </source>
</evidence>
<feature type="domain" description="HMG box" evidence="11">
    <location>
        <begin position="882"/>
        <end position="937"/>
    </location>
</feature>
<dbReference type="AlphaFoldDB" id="A0A061RF57"/>
<dbReference type="InterPro" id="IPR013826">
    <property type="entry name" value="Topo_IA_cen_sub3"/>
</dbReference>
<keyword evidence="4" id="KW-0479">Metal-binding</keyword>
<dbReference type="InterPro" id="IPR003601">
    <property type="entry name" value="Topo_IA_2"/>
</dbReference>
<dbReference type="CDD" id="cd00084">
    <property type="entry name" value="HMG-box_SF"/>
    <property type="match status" value="2"/>
</dbReference>
<dbReference type="Gene3D" id="1.10.290.10">
    <property type="entry name" value="Topoisomerase I, domain 4"/>
    <property type="match status" value="1"/>
</dbReference>
<feature type="domain" description="Topo IA-type catalytic" evidence="13">
    <location>
        <begin position="184"/>
        <end position="632"/>
    </location>
</feature>
<evidence type="ECO:0000256" key="7">
    <source>
        <dbReference type="ARBA" id="ARBA00023125"/>
    </source>
</evidence>
<dbReference type="EC" id="5.6.2.1" evidence="3"/>
<dbReference type="GO" id="GO:0005634">
    <property type="term" value="C:nucleus"/>
    <property type="evidence" value="ECO:0007669"/>
    <property type="project" value="UniProtKB-UniRule"/>
</dbReference>
<keyword evidence="9" id="KW-0539">Nucleus</keyword>
<evidence type="ECO:0000256" key="3">
    <source>
        <dbReference type="ARBA" id="ARBA00012891"/>
    </source>
</evidence>
<dbReference type="CDD" id="cd00186">
    <property type="entry name" value="TOP1Ac"/>
    <property type="match status" value="1"/>
</dbReference>
<dbReference type="Pfam" id="PF01751">
    <property type="entry name" value="Toprim"/>
    <property type="match status" value="1"/>
</dbReference>
<dbReference type="InterPro" id="IPR013497">
    <property type="entry name" value="Topo_IA_cen"/>
</dbReference>
<dbReference type="Pfam" id="PF00505">
    <property type="entry name" value="HMG_box"/>
    <property type="match status" value="2"/>
</dbReference>
<comment type="catalytic activity">
    <reaction evidence="1">
        <text>ATP-independent breakage of single-stranded DNA, followed by passage and rejoining.</text>
        <dbReference type="EC" id="5.6.2.1"/>
    </reaction>
</comment>
<feature type="compositionally biased region" description="Low complexity" evidence="10">
    <location>
        <begin position="296"/>
        <end position="308"/>
    </location>
</feature>
<dbReference type="Pfam" id="PF01131">
    <property type="entry name" value="Topoisom_bac"/>
    <property type="match status" value="1"/>
</dbReference>
<keyword evidence="6" id="KW-0799">Topoisomerase</keyword>
<dbReference type="PROSITE" id="PS52039">
    <property type="entry name" value="TOPO_IA_2"/>
    <property type="match status" value="1"/>
</dbReference>
<dbReference type="InterPro" id="IPR025589">
    <property type="entry name" value="Toprim_C_rpt"/>
</dbReference>
<dbReference type="InterPro" id="IPR023406">
    <property type="entry name" value="Topo_IA_AS"/>
</dbReference>
<sequence length="1060" mass="116560">MFFRKLASVARRPCLQSRGTVLKSKSPAHYFRQFYIVQACSSRSKQQTPSEQKLSTVLLVESPTKAKKIQKYLGDEYEVLASYGHVRDLRPKQDSITPEEGFAMKWATFKNSEPRLNELRAAISSARRLLIATDPDREGEAIAWHVLEVLKGPTLKDKTVERITFTEVTKKAVTEAIRSPRQVSQELVDAYLARRALDFLVGFYISPVLWRKLPGARSAGRVQSVALRLLSEREAEIEAFKPVQYWTVEAALRTPDGRAFVAQLTEADGKKIGPRGFQRREEAEAVMERLRASSLRAEAPSSRSVARSPSPPFTTSTMQQEASRKLGLSASATMRAAQALYEGEGSEGEGLITYMRTDGVSISQGAIDEIRGLLEEEFGAEYLPEKLRVYKSKSKTAQEAHEAIRPVDVRNSPEGLPHSLDDVQQRLYRLIWRRAMASQAANALFEQIAVDFCDEGRTLVLRSTGRMLRFPGFLRVYGSDAGGDAQNDEDSDEGDGRGGQAEALSELKAGDPVSCAEGEQTGIIEHSTRPPPRFNEGSLIKAMEEMGIGRPSTYAPTMKLLKDRGYVVLEGRALVPSSKGRVLTAFLESFFSSYVDYGFTASLEAQLDEIAAGEVDWRKVLGDFWGPFSERVESAKDIAVTDVIDVLDAALGPHFFPTDAEGEDDPRRCPACDGSGRLGLKLSRLGGFIGCSNFGAEGINCKYVRPLSIRGNFPGVEGRRLTAEGHLLLGENPETGEEVTLRIGPYGPYLQMEAPGGHAAKRTSLPRGTDMSTLTLETALSLLRLPLEVGEHPEDGAQVMLHIGAYGFYVRHGDTVASLRKGMDPWDLDMERVVEILEAKRARMAKKQAKEAASGTERGKKSATQQKGKQSSSGKAKPADSPKRGPSAYILFTKENRQAVVENNPEYSFGDVAKALGAMWRELDEARKEEYRKRASQAAPTECPQEPSREPSLDAEQTGSASPGTARGRKKAAQQKGGSGKSSSGKETHAADSPKRGPSAYVLFSKENRQAIVESFPEYSFGDVARKLGAMWRNLDEAQKEKYRERAAQLSPREPAGAPR</sequence>
<dbReference type="PROSITE" id="PS00396">
    <property type="entry name" value="TOPO_IA_1"/>
    <property type="match status" value="1"/>
</dbReference>
<dbReference type="InterPro" id="IPR005733">
    <property type="entry name" value="TopoI_bac-type"/>
</dbReference>
<dbReference type="EMBL" id="GBEZ01016835">
    <property type="protein sequence ID" value="JAC69449.1"/>
    <property type="molecule type" value="Transcribed_RNA"/>
</dbReference>
<feature type="domain" description="Toprim" evidence="12">
    <location>
        <begin position="55"/>
        <end position="165"/>
    </location>
</feature>
<dbReference type="CDD" id="cd03363">
    <property type="entry name" value="TOPRIM_TopoIA_TopoI"/>
    <property type="match status" value="1"/>
</dbReference>
<dbReference type="Gene3D" id="1.10.30.10">
    <property type="entry name" value="High mobility group box domain"/>
    <property type="match status" value="2"/>
</dbReference>
<dbReference type="SMART" id="SM00493">
    <property type="entry name" value="TOPRIM"/>
    <property type="match status" value="1"/>
</dbReference>
<feature type="compositionally biased region" description="Basic and acidic residues" evidence="10">
    <location>
        <begin position="984"/>
        <end position="995"/>
    </location>
</feature>
<dbReference type="SUPFAM" id="SSF56712">
    <property type="entry name" value="Prokaryotic type I DNA topoisomerase"/>
    <property type="match status" value="1"/>
</dbReference>
<dbReference type="PROSITE" id="PS50118">
    <property type="entry name" value="HMG_BOX_2"/>
    <property type="match status" value="2"/>
</dbReference>
<dbReference type="GO" id="GO:0046872">
    <property type="term" value="F:metal ion binding"/>
    <property type="evidence" value="ECO:0007669"/>
    <property type="project" value="UniProtKB-KW"/>
</dbReference>
<dbReference type="PANTHER" id="PTHR42785:SF1">
    <property type="entry name" value="DNA TOPOISOMERASE"/>
    <property type="match status" value="1"/>
</dbReference>
<evidence type="ECO:0000256" key="8">
    <source>
        <dbReference type="ARBA" id="ARBA00023235"/>
    </source>
</evidence>
<feature type="region of interest" description="Disordered" evidence="10">
    <location>
        <begin position="1041"/>
        <end position="1060"/>
    </location>
</feature>
<dbReference type="GO" id="GO:0003917">
    <property type="term" value="F:DNA topoisomerase type I (single strand cut, ATP-independent) activity"/>
    <property type="evidence" value="ECO:0007669"/>
    <property type="project" value="UniProtKB-EC"/>
</dbReference>
<dbReference type="InterPro" id="IPR028612">
    <property type="entry name" value="Topoisom_1_IA"/>
</dbReference>
<evidence type="ECO:0000256" key="9">
    <source>
        <dbReference type="PROSITE-ProRule" id="PRU00267"/>
    </source>
</evidence>
<keyword evidence="8 14" id="KW-0413">Isomerase</keyword>
<dbReference type="InterPro" id="IPR013825">
    <property type="entry name" value="Topo_IA_cen_sub2"/>
</dbReference>
<feature type="region of interest" description="Disordered" evidence="10">
    <location>
        <begin position="931"/>
        <end position="1002"/>
    </location>
</feature>
<proteinExistence type="inferred from homology"/>
<dbReference type="Gene3D" id="2.70.20.10">
    <property type="entry name" value="Topoisomerase I, domain 3"/>
    <property type="match status" value="1"/>
</dbReference>
<reference evidence="14" key="1">
    <citation type="submission" date="2014-05" db="EMBL/GenBank/DDBJ databases">
        <title>The transcriptome of the halophilic microalga Tetraselmis sp. GSL018 isolated from the Great Salt Lake, Utah.</title>
        <authorList>
            <person name="Jinkerson R.E."/>
            <person name="D'Adamo S."/>
            <person name="Posewitz M.C."/>
        </authorList>
    </citation>
    <scope>NUCLEOTIDE SEQUENCE</scope>
    <source>
        <strain evidence="14">GSL018</strain>
    </source>
</reference>
<feature type="DNA-binding region" description="HMG box" evidence="9">
    <location>
        <begin position="994"/>
        <end position="1060"/>
    </location>
</feature>
<feature type="region of interest" description="Disordered" evidence="10">
    <location>
        <begin position="847"/>
        <end position="887"/>
    </location>
</feature>
<feature type="region of interest" description="Disordered" evidence="10">
    <location>
        <begin position="481"/>
        <end position="501"/>
    </location>
</feature>
<protein>
    <recommendedName>
        <fullName evidence="3">DNA topoisomerase</fullName>
        <ecNumber evidence="3">5.6.2.1</ecNumber>
    </recommendedName>
</protein>
<dbReference type="SMART" id="SM00436">
    <property type="entry name" value="TOP1Bc"/>
    <property type="match status" value="1"/>
</dbReference>
<dbReference type="InterPro" id="IPR003602">
    <property type="entry name" value="Topo_IA_DNA-bd_dom"/>
</dbReference>